<dbReference type="Pfam" id="PF05199">
    <property type="entry name" value="GMC_oxred_C"/>
    <property type="match status" value="1"/>
</dbReference>
<feature type="domain" description="Glucose-methanol-choline oxidoreductase C-terminal" evidence="6">
    <location>
        <begin position="412"/>
        <end position="535"/>
    </location>
</feature>
<keyword evidence="8" id="KW-1185">Reference proteome</keyword>
<gene>
    <name evidence="7" type="ORF">HBF32_03585</name>
</gene>
<evidence type="ECO:0000256" key="5">
    <source>
        <dbReference type="ARBA" id="ARBA00023002"/>
    </source>
</evidence>
<dbReference type="RefSeq" id="WP_166698255.1">
    <property type="nucleotide sequence ID" value="NZ_JAAQTL010000001.1"/>
</dbReference>
<proteinExistence type="inferred from homology"/>
<comment type="caution">
    <text evidence="7">The sequence shown here is derived from an EMBL/GenBank/DDBJ whole genome shotgun (WGS) entry which is preliminary data.</text>
</comment>
<reference evidence="7 8" key="1">
    <citation type="journal article" date="2006" name="Int. J. Syst. Evol. Microbiol.">
        <title>Dyella yeojuensis sp. nov., isolated from greenhouse soil in Korea.</title>
        <authorList>
            <person name="Kim B.Y."/>
            <person name="Weon H.Y."/>
            <person name="Lee K.H."/>
            <person name="Seok S.J."/>
            <person name="Kwon S.W."/>
            <person name="Go S.J."/>
            <person name="Stackebrandt E."/>
        </authorList>
    </citation>
    <scope>NUCLEOTIDE SEQUENCE [LARGE SCALE GENOMIC DNA]</scope>
    <source>
        <strain evidence="7 8">DSM 17673</strain>
    </source>
</reference>
<dbReference type="SUPFAM" id="SSF51905">
    <property type="entry name" value="FAD/NAD(P)-binding domain"/>
    <property type="match status" value="1"/>
</dbReference>
<dbReference type="PANTHER" id="PTHR42784">
    <property type="entry name" value="PYRANOSE 2-OXIDASE"/>
    <property type="match status" value="1"/>
</dbReference>
<evidence type="ECO:0000259" key="6">
    <source>
        <dbReference type="Pfam" id="PF05199"/>
    </source>
</evidence>
<dbReference type="EMBL" id="JAAQTL010000001">
    <property type="protein sequence ID" value="NID14545.1"/>
    <property type="molecule type" value="Genomic_DNA"/>
</dbReference>
<organism evidence="7 8">
    <name type="scientific">Luteibacter yeojuensis</name>
    <dbReference type="NCBI Taxonomy" id="345309"/>
    <lineage>
        <taxon>Bacteria</taxon>
        <taxon>Pseudomonadati</taxon>
        <taxon>Pseudomonadota</taxon>
        <taxon>Gammaproteobacteria</taxon>
        <taxon>Lysobacterales</taxon>
        <taxon>Rhodanobacteraceae</taxon>
        <taxon>Luteibacter</taxon>
    </lineage>
</organism>
<dbReference type="InterPro" id="IPR051473">
    <property type="entry name" value="P2Ox-like"/>
</dbReference>
<dbReference type="InterPro" id="IPR007867">
    <property type="entry name" value="GMC_OxRtase_C"/>
</dbReference>
<comment type="cofactor">
    <cofactor evidence="1">
        <name>FAD</name>
        <dbReference type="ChEBI" id="CHEBI:57692"/>
    </cofactor>
</comment>
<evidence type="ECO:0000256" key="4">
    <source>
        <dbReference type="ARBA" id="ARBA00022827"/>
    </source>
</evidence>
<name>A0A7X5QSE2_9GAMM</name>
<keyword evidence="4" id="KW-0274">FAD</keyword>
<keyword evidence="5" id="KW-0560">Oxidoreductase</keyword>
<dbReference type="AlphaFoldDB" id="A0A7X5QSE2"/>
<evidence type="ECO:0000256" key="1">
    <source>
        <dbReference type="ARBA" id="ARBA00001974"/>
    </source>
</evidence>
<dbReference type="Gene3D" id="3.50.50.60">
    <property type="entry name" value="FAD/NAD(P)-binding domain"/>
    <property type="match status" value="2"/>
</dbReference>
<dbReference type="InterPro" id="IPR036188">
    <property type="entry name" value="FAD/NAD-bd_sf"/>
</dbReference>
<evidence type="ECO:0000313" key="8">
    <source>
        <dbReference type="Proteomes" id="UP000518878"/>
    </source>
</evidence>
<comment type="similarity">
    <text evidence="2">Belongs to the GMC oxidoreductase family.</text>
</comment>
<sequence>MIFDYLDPAAPGDIQADLCIVGAGPAGIAMARTFIGSSITVCLIEGGGLSGEDRSQSLYDGDSTGDLPLDAGTSRMRVFGGSCTLWGGGCIPLSDGDLSARDWVPDSGWPLRYADLAPWYRRASEFCRIDPAHGFGPGAFDGPPPRRPLDLDPEALENFVFARSPIMFGEAYREALDQAPNITVLLHANVMELESTAEARTVTGARIGGLDGRRGRVSARHYVLAAGGIENARLLLLSDSVAPAGLGNDHDLVGRYFMDHPSGTIGSVRSDDPDRLTRPYERTVGKTRAPLSPEIGLSFDAQRAHRTLNARVHPFAVEGRVPRGIRALRDVRAALRPPRHDEATLLEARLCAALQNGPGDAAVATQQNLVVSAMRLGLHMGDIMKALAQKIADRPTVRSDRAELVGFFEQAPQRDSRVTLGDRTDALGLRRVRIDWRLNDLDRHTWRTTTMIAGERLAAACNGRFEPAAWAIGDAAPEVHGTAHHLGTTRMSTDPSTGVVDPDGKVHGMSNLHIAGSSVFPTGGWAFPTFTIVALSLRLADQLRVLLSASGGIA</sequence>
<evidence type="ECO:0000256" key="3">
    <source>
        <dbReference type="ARBA" id="ARBA00022630"/>
    </source>
</evidence>
<dbReference type="GO" id="GO:0016614">
    <property type="term" value="F:oxidoreductase activity, acting on CH-OH group of donors"/>
    <property type="evidence" value="ECO:0007669"/>
    <property type="project" value="InterPro"/>
</dbReference>
<keyword evidence="3" id="KW-0285">Flavoprotein</keyword>
<accession>A0A7X5QSE2</accession>
<dbReference type="PANTHER" id="PTHR42784:SF1">
    <property type="entry name" value="PYRANOSE 2-OXIDASE"/>
    <property type="match status" value="1"/>
</dbReference>
<protein>
    <submittedName>
        <fullName evidence="7">GMC family oxidoreductase</fullName>
    </submittedName>
</protein>
<dbReference type="Proteomes" id="UP000518878">
    <property type="component" value="Unassembled WGS sequence"/>
</dbReference>
<evidence type="ECO:0000313" key="7">
    <source>
        <dbReference type="EMBL" id="NID14545.1"/>
    </source>
</evidence>
<evidence type="ECO:0000256" key="2">
    <source>
        <dbReference type="ARBA" id="ARBA00010790"/>
    </source>
</evidence>